<comment type="caution">
    <text evidence="2">The sequence shown here is derived from an EMBL/GenBank/DDBJ whole genome shotgun (WGS) entry which is preliminary data.</text>
</comment>
<name>A0A8S3RDT8_MYTED</name>
<proteinExistence type="predicted"/>
<evidence type="ECO:0000313" key="2">
    <source>
        <dbReference type="EMBL" id="CAG2207497.1"/>
    </source>
</evidence>
<reference evidence="2" key="1">
    <citation type="submission" date="2021-03" db="EMBL/GenBank/DDBJ databases">
        <authorList>
            <person name="Bekaert M."/>
        </authorList>
    </citation>
    <scope>NUCLEOTIDE SEQUENCE</scope>
</reference>
<organism evidence="2 3">
    <name type="scientific">Mytilus edulis</name>
    <name type="common">Blue mussel</name>
    <dbReference type="NCBI Taxonomy" id="6550"/>
    <lineage>
        <taxon>Eukaryota</taxon>
        <taxon>Metazoa</taxon>
        <taxon>Spiralia</taxon>
        <taxon>Lophotrochozoa</taxon>
        <taxon>Mollusca</taxon>
        <taxon>Bivalvia</taxon>
        <taxon>Autobranchia</taxon>
        <taxon>Pteriomorphia</taxon>
        <taxon>Mytilida</taxon>
        <taxon>Mytiloidea</taxon>
        <taxon>Mytilidae</taxon>
        <taxon>Mytilinae</taxon>
        <taxon>Mytilus</taxon>
    </lineage>
</organism>
<evidence type="ECO:0000313" key="3">
    <source>
        <dbReference type="Proteomes" id="UP000683360"/>
    </source>
</evidence>
<keyword evidence="3" id="KW-1185">Reference proteome</keyword>
<sequence>MISLVGIAWDLRSNPSCERVPEKESILRLDPKLTEDKTTCGKHICAGRTSKLGCISVMGCQWCQVHKDMNPISTPYCADQRVCFGGIEEAPTPYGDEVRAMAQNTEQTNTKTTPVGPVAGGIMGCFLVLAMGVYCYRHHIHRTNHQYITTLQENTNRTSNFYDTDDIDPIDEPGTGHTNFLLATFENPAAVSPYRMSTSYRRPPGGGDSDHGYSTMTPHEDSEHASLPCSEPFISKDRYKPVSYAISKSHALPPPPSSNRRSRSPTPPQTKLTNFYQPIPEQTIIPQQTILPDVHSVIANVQVHMVDTH</sequence>
<feature type="region of interest" description="Disordered" evidence="1">
    <location>
        <begin position="198"/>
        <end position="229"/>
    </location>
</feature>
<gene>
    <name evidence="2" type="ORF">MEDL_21756</name>
</gene>
<accession>A0A8S3RDT8</accession>
<feature type="region of interest" description="Disordered" evidence="1">
    <location>
        <begin position="247"/>
        <end position="273"/>
    </location>
</feature>
<dbReference type="OrthoDB" id="2150145at2759"/>
<evidence type="ECO:0000256" key="1">
    <source>
        <dbReference type="SAM" id="MobiDB-lite"/>
    </source>
</evidence>
<dbReference type="EMBL" id="CAJPWZ010001076">
    <property type="protein sequence ID" value="CAG2207497.1"/>
    <property type="molecule type" value="Genomic_DNA"/>
</dbReference>
<protein>
    <submittedName>
        <fullName evidence="2">VWFA and cache domain-containing protein 1</fullName>
    </submittedName>
</protein>
<dbReference type="AlphaFoldDB" id="A0A8S3RDT8"/>
<dbReference type="Proteomes" id="UP000683360">
    <property type="component" value="Unassembled WGS sequence"/>
</dbReference>